<dbReference type="AlphaFoldDB" id="A0A9P0BIP8"/>
<dbReference type="PANTHER" id="PTHR13507">
    <property type="entry name" value="PRKR-INTERACTING PROTEIN 1"/>
    <property type="match status" value="1"/>
</dbReference>
<dbReference type="PANTHER" id="PTHR13507:SF0">
    <property type="entry name" value="PRKR-INTERACTING PROTEIN 1"/>
    <property type="match status" value="1"/>
</dbReference>
<feature type="compositionally biased region" description="Basic and acidic residues" evidence="1">
    <location>
        <begin position="1"/>
        <end position="15"/>
    </location>
</feature>
<evidence type="ECO:0000313" key="3">
    <source>
        <dbReference type="Proteomes" id="UP001154078"/>
    </source>
</evidence>
<proteinExistence type="predicted"/>
<sequence>MGKNKEKDDSEEKKPIIIRNSTDLQRLKLEKLMKNPDKPVMIPEKPKERGSPNVPDFVRNVMGSSAGAGSGEFHVYRHLRRKEYARQKYMQAKGEREKLDDEYKNKLEENKKLAQEKTAKKRAKRQKKKQMLKKKGKMAKTDKKDSSESSSESSDGENSEKEEVSESKEEKDEKPLENIEKQPECEEKPTEEPLNTENSQNISTSEEKITN</sequence>
<feature type="compositionally biased region" description="Basic residues" evidence="1">
    <location>
        <begin position="119"/>
        <end position="138"/>
    </location>
</feature>
<feature type="compositionally biased region" description="Polar residues" evidence="1">
    <location>
        <begin position="193"/>
        <end position="204"/>
    </location>
</feature>
<organism evidence="2 3">
    <name type="scientific">Brassicogethes aeneus</name>
    <name type="common">Rape pollen beetle</name>
    <name type="synonym">Meligethes aeneus</name>
    <dbReference type="NCBI Taxonomy" id="1431903"/>
    <lineage>
        <taxon>Eukaryota</taxon>
        <taxon>Metazoa</taxon>
        <taxon>Ecdysozoa</taxon>
        <taxon>Arthropoda</taxon>
        <taxon>Hexapoda</taxon>
        <taxon>Insecta</taxon>
        <taxon>Pterygota</taxon>
        <taxon>Neoptera</taxon>
        <taxon>Endopterygota</taxon>
        <taxon>Coleoptera</taxon>
        <taxon>Polyphaga</taxon>
        <taxon>Cucujiformia</taxon>
        <taxon>Nitidulidae</taxon>
        <taxon>Meligethinae</taxon>
        <taxon>Brassicogethes</taxon>
    </lineage>
</organism>
<dbReference type="Pfam" id="PF06658">
    <property type="entry name" value="DUF1168"/>
    <property type="match status" value="1"/>
</dbReference>
<dbReference type="GO" id="GO:0005730">
    <property type="term" value="C:nucleolus"/>
    <property type="evidence" value="ECO:0007669"/>
    <property type="project" value="TreeGrafter"/>
</dbReference>
<dbReference type="GO" id="GO:0003725">
    <property type="term" value="F:double-stranded RNA binding"/>
    <property type="evidence" value="ECO:0007669"/>
    <property type="project" value="InterPro"/>
</dbReference>
<dbReference type="OrthoDB" id="10067079at2759"/>
<protein>
    <recommendedName>
        <fullName evidence="4">PRKR-interacting protein 1 homolog</fullName>
    </recommendedName>
</protein>
<feature type="region of interest" description="Disordered" evidence="1">
    <location>
        <begin position="36"/>
        <end position="73"/>
    </location>
</feature>
<evidence type="ECO:0000313" key="2">
    <source>
        <dbReference type="EMBL" id="CAH0564057.1"/>
    </source>
</evidence>
<dbReference type="GO" id="GO:0019901">
    <property type="term" value="F:protein kinase binding"/>
    <property type="evidence" value="ECO:0007669"/>
    <property type="project" value="TreeGrafter"/>
</dbReference>
<feature type="compositionally biased region" description="Basic and acidic residues" evidence="1">
    <location>
        <begin position="93"/>
        <end position="118"/>
    </location>
</feature>
<keyword evidence="3" id="KW-1185">Reference proteome</keyword>
<feature type="region of interest" description="Disordered" evidence="1">
    <location>
        <begin position="1"/>
        <end position="20"/>
    </location>
</feature>
<gene>
    <name evidence="2" type="ORF">MELIAE_LOCUS12690</name>
</gene>
<evidence type="ECO:0000256" key="1">
    <source>
        <dbReference type="SAM" id="MobiDB-lite"/>
    </source>
</evidence>
<dbReference type="Proteomes" id="UP001154078">
    <property type="component" value="Chromosome 9"/>
</dbReference>
<dbReference type="InterPro" id="IPR009548">
    <property type="entry name" value="Prkrip1"/>
</dbReference>
<dbReference type="GO" id="GO:0004860">
    <property type="term" value="F:protein kinase inhibitor activity"/>
    <property type="evidence" value="ECO:0007669"/>
    <property type="project" value="TreeGrafter"/>
</dbReference>
<feature type="region of interest" description="Disordered" evidence="1">
    <location>
        <begin position="87"/>
        <end position="211"/>
    </location>
</feature>
<evidence type="ECO:0008006" key="4">
    <source>
        <dbReference type="Google" id="ProtNLM"/>
    </source>
</evidence>
<accession>A0A9P0BIP8</accession>
<reference evidence="2" key="1">
    <citation type="submission" date="2021-12" db="EMBL/GenBank/DDBJ databases">
        <authorList>
            <person name="King R."/>
        </authorList>
    </citation>
    <scope>NUCLEOTIDE SEQUENCE</scope>
</reference>
<name>A0A9P0BIP8_BRAAE</name>
<dbReference type="EMBL" id="OV121140">
    <property type="protein sequence ID" value="CAH0564057.1"/>
    <property type="molecule type" value="Genomic_DNA"/>
</dbReference>
<feature type="compositionally biased region" description="Basic and acidic residues" evidence="1">
    <location>
        <begin position="158"/>
        <end position="191"/>
    </location>
</feature>